<dbReference type="GeneID" id="1480533"/>
<dbReference type="RefSeq" id="WP_011034122.1">
    <property type="nucleotide sequence ID" value="NC_003901.1"/>
</dbReference>
<name>Q8PUY7_METMA</name>
<dbReference type="GO" id="GO:0008270">
    <property type="term" value="F:zinc ion binding"/>
    <property type="evidence" value="ECO:0007669"/>
    <property type="project" value="InterPro"/>
</dbReference>
<dbReference type="HOGENOM" id="CLU_1648324_0_0_2"/>
<organism evidence="2 3">
    <name type="scientific">Methanosarcina mazei (strain ATCC BAA-159 / DSM 3647 / Goe1 / Go1 / JCM 11833 / OCM 88)</name>
    <name type="common">Methanosarcina frisia</name>
    <dbReference type="NCBI Taxonomy" id="192952"/>
    <lineage>
        <taxon>Archaea</taxon>
        <taxon>Methanobacteriati</taxon>
        <taxon>Methanobacteriota</taxon>
        <taxon>Stenosarchaea group</taxon>
        <taxon>Methanomicrobia</taxon>
        <taxon>Methanosarcinales</taxon>
        <taxon>Methanosarcinaceae</taxon>
        <taxon>Methanosarcina</taxon>
    </lineage>
</organism>
<dbReference type="EMBL" id="AE008384">
    <property type="protein sequence ID" value="AAM31887.1"/>
    <property type="molecule type" value="Genomic_DNA"/>
</dbReference>
<dbReference type="Pfam" id="PF01844">
    <property type="entry name" value="HNH"/>
    <property type="match status" value="1"/>
</dbReference>
<dbReference type="Gene3D" id="1.10.30.50">
    <property type="match status" value="1"/>
</dbReference>
<evidence type="ECO:0000313" key="2">
    <source>
        <dbReference type="EMBL" id="AAM31887.1"/>
    </source>
</evidence>
<evidence type="ECO:0000259" key="1">
    <source>
        <dbReference type="Pfam" id="PF01844"/>
    </source>
</evidence>
<dbReference type="CDD" id="cd00085">
    <property type="entry name" value="HNHc"/>
    <property type="match status" value="1"/>
</dbReference>
<dbReference type="eggNOG" id="arCOG03898">
    <property type="taxonomic scope" value="Archaea"/>
</dbReference>
<gene>
    <name evidence="2" type="ordered locus">MM_2191</name>
</gene>
<dbReference type="GO" id="GO:0003676">
    <property type="term" value="F:nucleic acid binding"/>
    <property type="evidence" value="ECO:0007669"/>
    <property type="project" value="InterPro"/>
</dbReference>
<proteinExistence type="predicted"/>
<dbReference type="KEGG" id="mma:MM_2191"/>
<dbReference type="GO" id="GO:0004519">
    <property type="term" value="F:endonuclease activity"/>
    <property type="evidence" value="ECO:0007669"/>
    <property type="project" value="InterPro"/>
</dbReference>
<sequence>MTEKRRQIDKNTRDAVWIKYMGNKVEGKCYCCKLRTIHITDFQVGHNKAVAKGGNDNISNLRPICGPCNRGMGTMSIEKYREKYFTGQSNMNKRKAGTDENKVTKKELLKNLATGKLETLTNVFNLESKLPMWPEREDYIKILSGSRKVTVENIKSILRI</sequence>
<dbReference type="Proteomes" id="UP000000595">
    <property type="component" value="Chromosome"/>
</dbReference>
<dbReference type="InterPro" id="IPR002711">
    <property type="entry name" value="HNH"/>
</dbReference>
<dbReference type="AlphaFoldDB" id="Q8PUY7"/>
<accession>Q8PUY7</accession>
<evidence type="ECO:0000313" key="3">
    <source>
        <dbReference type="Proteomes" id="UP000000595"/>
    </source>
</evidence>
<dbReference type="PATRIC" id="fig|192952.21.peg.2509"/>
<protein>
    <submittedName>
        <fullName evidence="2">Conserved protein</fullName>
    </submittedName>
</protein>
<reference evidence="2 3" key="1">
    <citation type="journal article" date="2002" name="J. Mol. Microbiol. Biotechnol.">
        <title>The genome of Methanosarcina mazei: evidence for lateral gene transfer between Bacteria and Archaea.</title>
        <authorList>
            <person name="Deppenmeier U."/>
            <person name="Johann A."/>
            <person name="Hartsch T."/>
            <person name="Merkl R."/>
            <person name="Schmitz R.A."/>
            <person name="Martinez-Arias R."/>
            <person name="Henne A."/>
            <person name="Wiezer A."/>
            <person name="Baumer S."/>
            <person name="Jacobi C."/>
            <person name="Bruggemann H."/>
            <person name="Lienard T."/>
            <person name="Christmann A."/>
            <person name="Bomeke M."/>
            <person name="Steckel S."/>
            <person name="Bhattacharyya A."/>
            <person name="Lykidis A."/>
            <person name="Overbeek R."/>
            <person name="Klenk H.P."/>
            <person name="Gunsalus R.P."/>
            <person name="Fritz H.J."/>
            <person name="Gottschalk G."/>
        </authorList>
    </citation>
    <scope>NUCLEOTIDE SEQUENCE [LARGE SCALE GENOMIC DNA]</scope>
    <source>
        <strain evidence="3">ATCC BAA-159 / DSM 3647 / Goe1 / Go1 / JCM 11833 / OCM 88</strain>
    </source>
</reference>
<dbReference type="InterPro" id="IPR003615">
    <property type="entry name" value="HNH_nuc"/>
</dbReference>
<feature type="domain" description="HNH" evidence="1">
    <location>
        <begin position="29"/>
        <end position="70"/>
    </location>
</feature>